<name>A0A061DCD6_BABBI</name>
<dbReference type="KEGG" id="bbig:BBBOND_0206480"/>
<dbReference type="EMBL" id="LK391708">
    <property type="protein sequence ID" value="CDR95490.1"/>
    <property type="molecule type" value="Genomic_DNA"/>
</dbReference>
<reference evidence="3" key="1">
    <citation type="submission" date="2014-06" db="EMBL/GenBank/DDBJ databases">
        <authorList>
            <person name="Aslett M."/>
            <person name="De Silva N."/>
        </authorList>
    </citation>
    <scope>NUCLEOTIDE SEQUENCE [LARGE SCALE GENOMIC DNA]</scope>
    <source>
        <strain evidence="3">Bond</strain>
    </source>
</reference>
<dbReference type="Proteomes" id="UP000033188">
    <property type="component" value="Chromosome 2"/>
</dbReference>
<dbReference type="OMA" id="GWATFLK"/>
<dbReference type="Pfam" id="PF18590">
    <property type="entry name" value="IMP2_N"/>
    <property type="match status" value="1"/>
</dbReference>
<dbReference type="AlphaFoldDB" id="A0A061DCD6"/>
<dbReference type="VEuPathDB" id="PiroplasmaDB:BBBOND_0206480"/>
<sequence>MGIFDLCCACCSDSTVAHEEHTQIRTTRPTAAENIEVKEVPIEPVEDATSEVVPVVEEETPSRGTLSQVNKRPLKDCKLKAGHRRITLSGAVAAVPPCSEAECVGEIPKVTSSAVPIGGGAYLVYSLENNGCLKIKFTKEPLRVMDGVLAYIKPTTEFAPYHYERSDGCEVVATDVQSAMRSQYATDRKPFYDAWTKFLKLTVAVRGVVYFLEASNMSPPPKVTVLLHKDGNLTVAEKCRAIDLRQYGGVGVLPFSLDYNSVCSSTDSVKFFNTCDEYGSSLML</sequence>
<proteinExistence type="predicted"/>
<dbReference type="RefSeq" id="XP_012767676.1">
    <property type="nucleotide sequence ID" value="XM_012912222.1"/>
</dbReference>
<dbReference type="InterPro" id="IPR040955">
    <property type="entry name" value="IMP2_N"/>
</dbReference>
<organism evidence="2 3">
    <name type="scientific">Babesia bigemina</name>
    <dbReference type="NCBI Taxonomy" id="5866"/>
    <lineage>
        <taxon>Eukaryota</taxon>
        <taxon>Sar</taxon>
        <taxon>Alveolata</taxon>
        <taxon>Apicomplexa</taxon>
        <taxon>Aconoidasida</taxon>
        <taxon>Piroplasmida</taxon>
        <taxon>Babesiidae</taxon>
        <taxon>Babesia</taxon>
    </lineage>
</organism>
<evidence type="ECO:0000313" key="2">
    <source>
        <dbReference type="EMBL" id="CDR95490.1"/>
    </source>
</evidence>
<evidence type="ECO:0000313" key="3">
    <source>
        <dbReference type="Proteomes" id="UP000033188"/>
    </source>
</evidence>
<dbReference type="GeneID" id="24564031"/>
<dbReference type="OrthoDB" id="360247at2759"/>
<feature type="domain" description="Immune mapped protein 2 N-terminal" evidence="1">
    <location>
        <begin position="120"/>
        <end position="212"/>
    </location>
</feature>
<gene>
    <name evidence="2" type="ORF">BBBOND_0206480</name>
</gene>
<evidence type="ECO:0000259" key="1">
    <source>
        <dbReference type="Pfam" id="PF18590"/>
    </source>
</evidence>
<accession>A0A061DCD6</accession>
<keyword evidence="3" id="KW-1185">Reference proteome</keyword>
<protein>
    <recommendedName>
        <fullName evidence="1">Immune mapped protein 2 N-terminal domain-containing protein</fullName>
    </recommendedName>
</protein>